<organism evidence="2 3">
    <name type="scientific">Cyclotella atomus</name>
    <dbReference type="NCBI Taxonomy" id="382360"/>
    <lineage>
        <taxon>Eukaryota</taxon>
        <taxon>Sar</taxon>
        <taxon>Stramenopiles</taxon>
        <taxon>Ochrophyta</taxon>
        <taxon>Bacillariophyta</taxon>
        <taxon>Coscinodiscophyceae</taxon>
        <taxon>Thalassiosirophycidae</taxon>
        <taxon>Stephanodiscales</taxon>
        <taxon>Stephanodiscaceae</taxon>
        <taxon>Cyclotella</taxon>
    </lineage>
</organism>
<name>A0ABD3MXI7_9STRA</name>
<dbReference type="AlphaFoldDB" id="A0ABD3MXI7"/>
<proteinExistence type="predicted"/>
<evidence type="ECO:0000313" key="2">
    <source>
        <dbReference type="EMBL" id="KAL3768417.1"/>
    </source>
</evidence>
<feature type="compositionally biased region" description="Polar residues" evidence="1">
    <location>
        <begin position="1"/>
        <end position="27"/>
    </location>
</feature>
<dbReference type="SMART" id="SM00028">
    <property type="entry name" value="TPR"/>
    <property type="match status" value="3"/>
</dbReference>
<dbReference type="SUPFAM" id="SSF48452">
    <property type="entry name" value="TPR-like"/>
    <property type="match status" value="1"/>
</dbReference>
<dbReference type="InterPro" id="IPR011990">
    <property type="entry name" value="TPR-like_helical_dom_sf"/>
</dbReference>
<dbReference type="Proteomes" id="UP001530400">
    <property type="component" value="Unassembled WGS sequence"/>
</dbReference>
<reference evidence="2 3" key="1">
    <citation type="submission" date="2024-10" db="EMBL/GenBank/DDBJ databases">
        <title>Updated reference genomes for cyclostephanoid diatoms.</title>
        <authorList>
            <person name="Roberts W.R."/>
            <person name="Alverson A.J."/>
        </authorList>
    </citation>
    <scope>NUCLEOTIDE SEQUENCE [LARGE SCALE GENOMIC DNA]</scope>
    <source>
        <strain evidence="2 3">AJA010-31</strain>
    </source>
</reference>
<gene>
    <name evidence="2" type="ORF">ACHAWO_000329</name>
</gene>
<keyword evidence="3" id="KW-1185">Reference proteome</keyword>
<protein>
    <submittedName>
        <fullName evidence="2">Uncharacterized protein</fullName>
    </submittedName>
</protein>
<evidence type="ECO:0000256" key="1">
    <source>
        <dbReference type="SAM" id="MobiDB-lite"/>
    </source>
</evidence>
<feature type="compositionally biased region" description="Low complexity" evidence="1">
    <location>
        <begin position="264"/>
        <end position="284"/>
    </location>
</feature>
<feature type="region of interest" description="Disordered" evidence="1">
    <location>
        <begin position="254"/>
        <end position="298"/>
    </location>
</feature>
<comment type="caution">
    <text evidence="2">The sequence shown here is derived from an EMBL/GenBank/DDBJ whole genome shotgun (WGS) entry which is preliminary data.</text>
</comment>
<feature type="region of interest" description="Disordered" evidence="1">
    <location>
        <begin position="1"/>
        <end position="64"/>
    </location>
</feature>
<dbReference type="InterPro" id="IPR019734">
    <property type="entry name" value="TPR_rpt"/>
</dbReference>
<feature type="compositionally biased region" description="Polar residues" evidence="1">
    <location>
        <begin position="35"/>
        <end position="55"/>
    </location>
</feature>
<evidence type="ECO:0000313" key="3">
    <source>
        <dbReference type="Proteomes" id="UP001530400"/>
    </source>
</evidence>
<dbReference type="EMBL" id="JALLPJ020001347">
    <property type="protein sequence ID" value="KAL3768417.1"/>
    <property type="molecule type" value="Genomic_DNA"/>
</dbReference>
<accession>A0ABD3MXI7</accession>
<dbReference type="Gene3D" id="1.25.40.10">
    <property type="entry name" value="Tetratricopeptide repeat domain"/>
    <property type="match status" value="1"/>
</dbReference>
<feature type="compositionally biased region" description="Polar residues" evidence="1">
    <location>
        <begin position="254"/>
        <end position="263"/>
    </location>
</feature>
<sequence length="626" mass="69243">MNFNPFRSADQSSSGSTPAAQTQNTTEAAVKINRDNSNLNDSWHTNAPLTPQRNRGTAPAPASAPLSWFSSWTSSATVTASNATSSAAVSSSYSNATVIQPAEVVISSKHETIQTTTTLASPSNNNELPRSPSSFNMLRGVESHKSEDTTHYVSNTTHYRNNHTVVKQESFSARMKNVFIGPNTTGCMPATTAINTSLPSNNDHAENDDLYSIIADVPFFPPEYCEEKDSKKLQPYQRQQQHREEELVVEFPSRQNATTSASNTTHQTLLVQTSTTTSTTTTSVDSNKQHNSSEDQSETFPGFALYTMARAFYVLGQYTKALDMTTECLAFQKKALLISNDGNNNYSNHLSTTTNNNSMNVTSPAFGGVRNYLKGGSGIGGKSTTIMPTTQSPIVPNAHHPIVIANNTAKMLSNYPTHNCVAQTMLLRARVLAVCGLYGYGDDENEMSSGDVALVHQAVQNVELAVAIQRKISTFTHVNIDLTQWKLATPLILLGVLKMEIYRFDEAENAYEEALLILRSVRQLHCNESTSAADRGDEEMTRQHDKISKRITREMAQVYYLKGRSFQCRRQYRDAFDCYNKGLGLFKNAGASKYSRVGSRRIVRCMKRSSALERLLSEYWDDPARI</sequence>